<keyword evidence="3" id="KW-0812">Transmembrane</keyword>
<keyword evidence="1" id="KW-0677">Repeat</keyword>
<sequence length="596" mass="66054">MIACLPFLPGLSGGFLFDDKPNIVQNFGVQIAGIDHYSLWAAAKSFPGGPGLRPLSMLSFALDFWLFGLDPVAFKLTNLLVHAITCIALTGLVRRLLLLANCSQRDARLYAFGLAVAWGTHALQVSSVLYVVQRMQTMSTLFVVLAMSAYVQARQAQIDGAAQHKFWLRVLLFWGLALACKEDAVLLPGFTLLIELTLLHFRAKVTPVGAMLQRGYLLLVVAGVSFFLGIVLPHFWVESSYPGRDFNTLERLLTQGRVLAVYVRQVVWPAPDGLPFYYDNLLPSRGLLDPVSTTWSIVLHFGLILWALLWRRVRPLFALGILLFYAGHSITSNVVGLELAFEHRNHFPLFGLLLAIGDLLHAFMERLSLRPWIAVAVCLLILAGNAAATGMRAYIWGNPLRLALHGTVVAPESIRAWSALCRANYDLSQGRPESPYFQAAIKACAEGGRLPGAATMLANMVILKTLNGTVNQSDWNALIVALQSVAMNVENSSIAINLVRNALRNPDFDEGNVLRVVAIVSGRKELPAEDFLEFGHYALMSKSRDNLAYVYLFKGLRSDSVASERKVRILEEVRRLGHSGMAHRLEVELKLDRRRQ</sequence>
<feature type="transmembrane region" description="Helical" evidence="3">
    <location>
        <begin position="371"/>
        <end position="395"/>
    </location>
</feature>
<evidence type="ECO:0000313" key="5">
    <source>
        <dbReference type="Proteomes" id="UP000050902"/>
    </source>
</evidence>
<dbReference type="PANTHER" id="PTHR44227">
    <property type="match status" value="1"/>
</dbReference>
<evidence type="ECO:0000313" key="4">
    <source>
        <dbReference type="EMBL" id="KRG54787.1"/>
    </source>
</evidence>
<organism evidence="4 5">
    <name type="scientific">Stenotrophomonas nitritireducens</name>
    <dbReference type="NCBI Taxonomy" id="83617"/>
    <lineage>
        <taxon>Bacteria</taxon>
        <taxon>Pseudomonadati</taxon>
        <taxon>Pseudomonadota</taxon>
        <taxon>Gammaproteobacteria</taxon>
        <taxon>Lysobacterales</taxon>
        <taxon>Lysobacteraceae</taxon>
        <taxon>Stenotrophomonas</taxon>
    </lineage>
</organism>
<dbReference type="InterPro" id="IPR052346">
    <property type="entry name" value="O-mannosyl-transferase_TMTC"/>
</dbReference>
<reference evidence="4 5" key="1">
    <citation type="submission" date="2015-05" db="EMBL/GenBank/DDBJ databases">
        <title>Genome sequencing and analysis of members of genus Stenotrophomonas.</title>
        <authorList>
            <person name="Patil P.P."/>
            <person name="Midha S."/>
            <person name="Patil P.B."/>
        </authorList>
    </citation>
    <scope>NUCLEOTIDE SEQUENCE [LARGE SCALE GENOMIC DNA]</scope>
    <source>
        <strain evidence="4 5">DSM 12575</strain>
    </source>
</reference>
<protein>
    <recommendedName>
        <fullName evidence="6">Transmembrane protein</fullName>
    </recommendedName>
</protein>
<dbReference type="EMBL" id="LDJG01000028">
    <property type="protein sequence ID" value="KRG54787.1"/>
    <property type="molecule type" value="Genomic_DNA"/>
</dbReference>
<comment type="caution">
    <text evidence="4">The sequence shown here is derived from an EMBL/GenBank/DDBJ whole genome shotgun (WGS) entry which is preliminary data.</text>
</comment>
<evidence type="ECO:0000256" key="1">
    <source>
        <dbReference type="ARBA" id="ARBA00022737"/>
    </source>
</evidence>
<evidence type="ECO:0000256" key="3">
    <source>
        <dbReference type="SAM" id="Phobius"/>
    </source>
</evidence>
<feature type="transmembrane region" description="Helical" evidence="3">
    <location>
        <begin position="215"/>
        <end position="236"/>
    </location>
</feature>
<dbReference type="PANTHER" id="PTHR44227:SF3">
    <property type="entry name" value="PROTEIN O-MANNOSYL-TRANSFERASE TMTC4"/>
    <property type="match status" value="1"/>
</dbReference>
<feature type="transmembrane region" description="Helical" evidence="3">
    <location>
        <begin position="291"/>
        <end position="309"/>
    </location>
</feature>
<gene>
    <name evidence="4" type="ORF">ABB22_15630</name>
</gene>
<keyword evidence="3" id="KW-0472">Membrane</keyword>
<keyword evidence="3" id="KW-1133">Transmembrane helix</keyword>
<evidence type="ECO:0000256" key="2">
    <source>
        <dbReference type="ARBA" id="ARBA00022803"/>
    </source>
</evidence>
<keyword evidence="2" id="KW-0802">TPR repeat</keyword>
<feature type="transmembrane region" description="Helical" evidence="3">
    <location>
        <begin position="79"/>
        <end position="97"/>
    </location>
</feature>
<proteinExistence type="predicted"/>
<keyword evidence="5" id="KW-1185">Reference proteome</keyword>
<name>A0ABR5NGF2_9GAMM</name>
<evidence type="ECO:0008006" key="6">
    <source>
        <dbReference type="Google" id="ProtNLM"/>
    </source>
</evidence>
<feature type="transmembrane region" description="Helical" evidence="3">
    <location>
        <begin position="347"/>
        <end position="364"/>
    </location>
</feature>
<feature type="transmembrane region" description="Helical" evidence="3">
    <location>
        <begin position="316"/>
        <end position="335"/>
    </location>
</feature>
<accession>A0ABR5NGF2</accession>
<feature type="transmembrane region" description="Helical" evidence="3">
    <location>
        <begin position="109"/>
        <end position="132"/>
    </location>
</feature>
<dbReference type="Proteomes" id="UP000050902">
    <property type="component" value="Unassembled WGS sequence"/>
</dbReference>